<dbReference type="PROSITE" id="PS50158">
    <property type="entry name" value="ZF_CCHC"/>
    <property type="match status" value="1"/>
</dbReference>
<proteinExistence type="predicted"/>
<dbReference type="InterPro" id="IPR036875">
    <property type="entry name" value="Znf_CCHC_sf"/>
</dbReference>
<dbReference type="EMBL" id="DS178287">
    <property type="protein sequence ID" value="EFP83625.1"/>
    <property type="molecule type" value="Genomic_DNA"/>
</dbReference>
<evidence type="ECO:0000256" key="1">
    <source>
        <dbReference type="ARBA" id="ARBA00022664"/>
    </source>
</evidence>
<dbReference type="VEuPathDB" id="FungiDB:PGTG_09338"/>
<feature type="region of interest" description="Disordered" evidence="3">
    <location>
        <begin position="47"/>
        <end position="69"/>
    </location>
</feature>
<keyword evidence="2" id="KW-0862">Zinc</keyword>
<dbReference type="Proteomes" id="UP000008783">
    <property type="component" value="Unassembled WGS sequence"/>
</dbReference>
<sequence length="287" mass="31467">MSTRQVQNVASLVSTVKALDGTAAVFPVWRSRIEDVLSMQNTLDIVNGSLPRPKEDSKSDSSVARSTDYSKGYNPKEVVADWDALSELACATIRLTLSRPLALRYRKTKPATRLFTTIVNAYEKNTRARRIRLQEAFWESKHDPNTPIALWIGHVRVAADELLTINELPTDRQIADRLVAGLDSSWSAVKDSIVYTAQEMSLDDTIGALEAHEVSLNGKTSTDFASASFASSKRFGCSNCGKRGHKSSECRKPKTKAGAVSTVKLGGYDSGSFDDGDEIDVVKNLYS</sequence>
<keyword evidence="1" id="KW-0507">mRNA processing</keyword>
<dbReference type="GO" id="GO:0003676">
    <property type="term" value="F:nucleic acid binding"/>
    <property type="evidence" value="ECO:0007669"/>
    <property type="project" value="InterPro"/>
</dbReference>
<protein>
    <recommendedName>
        <fullName evidence="4">CCHC-type domain-containing protein</fullName>
    </recommendedName>
</protein>
<dbReference type="SUPFAM" id="SSF57756">
    <property type="entry name" value="Retrovirus zinc finger-like domains"/>
    <property type="match status" value="1"/>
</dbReference>
<dbReference type="OrthoDB" id="2509924at2759"/>
<evidence type="ECO:0000313" key="6">
    <source>
        <dbReference type="Proteomes" id="UP000008783"/>
    </source>
</evidence>
<reference evidence="6" key="2">
    <citation type="journal article" date="2011" name="Proc. Natl. Acad. Sci. U.S.A.">
        <title>Obligate biotrophy features unraveled by the genomic analysis of rust fungi.</title>
        <authorList>
            <person name="Duplessis S."/>
            <person name="Cuomo C.A."/>
            <person name="Lin Y.-C."/>
            <person name="Aerts A."/>
            <person name="Tisserant E."/>
            <person name="Veneault-Fourrey C."/>
            <person name="Joly D.L."/>
            <person name="Hacquard S."/>
            <person name="Amselem J."/>
            <person name="Cantarel B.L."/>
            <person name="Chiu R."/>
            <person name="Coutinho P.M."/>
            <person name="Feau N."/>
            <person name="Field M."/>
            <person name="Frey P."/>
            <person name="Gelhaye E."/>
            <person name="Goldberg J."/>
            <person name="Grabherr M.G."/>
            <person name="Kodira C.D."/>
            <person name="Kohler A."/>
            <person name="Kuees U."/>
            <person name="Lindquist E.A."/>
            <person name="Lucas S.M."/>
            <person name="Mago R."/>
            <person name="Mauceli E."/>
            <person name="Morin E."/>
            <person name="Murat C."/>
            <person name="Pangilinan J.L."/>
            <person name="Park R."/>
            <person name="Pearson M."/>
            <person name="Quesneville H."/>
            <person name="Rouhier N."/>
            <person name="Sakthikumar S."/>
            <person name="Salamov A.A."/>
            <person name="Schmutz J."/>
            <person name="Selles B."/>
            <person name="Shapiro H."/>
            <person name="Tanguay P."/>
            <person name="Tuskan G.A."/>
            <person name="Henrissat B."/>
            <person name="Van de Peer Y."/>
            <person name="Rouze P."/>
            <person name="Ellis J.G."/>
            <person name="Dodds P.N."/>
            <person name="Schein J.E."/>
            <person name="Zhong S."/>
            <person name="Hamelin R.C."/>
            <person name="Grigoriev I.V."/>
            <person name="Szabo L.J."/>
            <person name="Martin F."/>
        </authorList>
    </citation>
    <scope>NUCLEOTIDE SEQUENCE [LARGE SCALE GENOMIC DNA]</scope>
    <source>
        <strain evidence="6">CRL 75-36-700-3 / race SCCL</strain>
    </source>
</reference>
<dbReference type="AlphaFoldDB" id="E3KH50"/>
<dbReference type="KEGG" id="pgr:PGTG_09338"/>
<dbReference type="InterPro" id="IPR001878">
    <property type="entry name" value="Znf_CCHC"/>
</dbReference>
<keyword evidence="2" id="KW-0479">Metal-binding</keyword>
<dbReference type="GeneID" id="10532311"/>
<dbReference type="RefSeq" id="XP_003328044.1">
    <property type="nucleotide sequence ID" value="XM_003327996.2"/>
</dbReference>
<name>E3KH50_PUCGT</name>
<evidence type="ECO:0000256" key="2">
    <source>
        <dbReference type="PROSITE-ProRule" id="PRU00047"/>
    </source>
</evidence>
<evidence type="ECO:0000256" key="3">
    <source>
        <dbReference type="SAM" id="MobiDB-lite"/>
    </source>
</evidence>
<dbReference type="HOGENOM" id="CLU_054434_0_1_1"/>
<reference key="1">
    <citation type="submission" date="2007-01" db="EMBL/GenBank/DDBJ databases">
        <title>The Genome Sequence of Puccinia graminis f. sp. tritici Strain CRL 75-36-700-3.</title>
        <authorList>
            <consortium name="The Broad Institute Genome Sequencing Platform"/>
            <person name="Birren B."/>
            <person name="Lander E."/>
            <person name="Galagan J."/>
            <person name="Nusbaum C."/>
            <person name="Devon K."/>
            <person name="Cuomo C."/>
            <person name="Jaffe D."/>
            <person name="Butler J."/>
            <person name="Alvarez P."/>
            <person name="Gnerre S."/>
            <person name="Grabherr M."/>
            <person name="Mauceli E."/>
            <person name="Brockman W."/>
            <person name="Young S."/>
            <person name="LaButti K."/>
            <person name="Sykes S."/>
            <person name="DeCaprio D."/>
            <person name="Crawford M."/>
            <person name="Koehrsen M."/>
            <person name="Engels R."/>
            <person name="Montgomery P."/>
            <person name="Pearson M."/>
            <person name="Howarth C."/>
            <person name="Larson L."/>
            <person name="White J."/>
            <person name="Zeng Q."/>
            <person name="Kodira C."/>
            <person name="Yandava C."/>
            <person name="Alvarado L."/>
            <person name="O'Leary S."/>
            <person name="Szabo L."/>
            <person name="Dean R."/>
            <person name="Schein J."/>
        </authorList>
    </citation>
    <scope>NUCLEOTIDE SEQUENCE</scope>
    <source>
        <strain>CRL 75-36-700-3</strain>
    </source>
</reference>
<keyword evidence="6" id="KW-1185">Reference proteome</keyword>
<dbReference type="SMART" id="SM00343">
    <property type="entry name" value="ZnF_C2HC"/>
    <property type="match status" value="1"/>
</dbReference>
<feature type="domain" description="CCHC-type" evidence="4">
    <location>
        <begin position="237"/>
        <end position="252"/>
    </location>
</feature>
<feature type="compositionally biased region" description="Polar residues" evidence="3">
    <location>
        <begin position="60"/>
        <end position="69"/>
    </location>
</feature>
<accession>E3KH50</accession>
<evidence type="ECO:0000313" key="5">
    <source>
        <dbReference type="EMBL" id="EFP83625.1"/>
    </source>
</evidence>
<dbReference type="GO" id="GO:0008270">
    <property type="term" value="F:zinc ion binding"/>
    <property type="evidence" value="ECO:0007669"/>
    <property type="project" value="UniProtKB-KW"/>
</dbReference>
<dbReference type="PANTHER" id="PTHR47481:SF7">
    <property type="entry name" value="CCHC-TYPE DOMAIN-CONTAINING PROTEIN"/>
    <property type="match status" value="1"/>
</dbReference>
<dbReference type="PANTHER" id="PTHR47481">
    <property type="match status" value="1"/>
</dbReference>
<dbReference type="InParanoid" id="E3KH50"/>
<gene>
    <name evidence="5" type="ORF">PGTG_09338</name>
</gene>
<dbReference type="Pfam" id="PF14223">
    <property type="entry name" value="Retrotran_gag_2"/>
    <property type="match status" value="1"/>
</dbReference>
<keyword evidence="2" id="KW-0863">Zinc-finger</keyword>
<dbReference type="GO" id="GO:0006397">
    <property type="term" value="P:mRNA processing"/>
    <property type="evidence" value="ECO:0007669"/>
    <property type="project" value="UniProtKB-KW"/>
</dbReference>
<evidence type="ECO:0000259" key="4">
    <source>
        <dbReference type="PROSITE" id="PS50158"/>
    </source>
</evidence>
<dbReference type="OMA" id="NTWNGRY"/>
<organism evidence="5 6">
    <name type="scientific">Puccinia graminis f. sp. tritici (strain CRL 75-36-700-3 / race SCCL)</name>
    <name type="common">Black stem rust fungus</name>
    <dbReference type="NCBI Taxonomy" id="418459"/>
    <lineage>
        <taxon>Eukaryota</taxon>
        <taxon>Fungi</taxon>
        <taxon>Dikarya</taxon>
        <taxon>Basidiomycota</taxon>
        <taxon>Pucciniomycotina</taxon>
        <taxon>Pucciniomycetes</taxon>
        <taxon>Pucciniales</taxon>
        <taxon>Pucciniaceae</taxon>
        <taxon>Puccinia</taxon>
    </lineage>
</organism>